<protein>
    <submittedName>
        <fullName evidence="1">Uncharacterized protein</fullName>
    </submittedName>
</protein>
<keyword evidence="2" id="KW-1185">Reference proteome</keyword>
<organism evidence="1 2">
    <name type="scientific">Naganishia friedmannii</name>
    <dbReference type="NCBI Taxonomy" id="89922"/>
    <lineage>
        <taxon>Eukaryota</taxon>
        <taxon>Fungi</taxon>
        <taxon>Dikarya</taxon>
        <taxon>Basidiomycota</taxon>
        <taxon>Agaricomycotina</taxon>
        <taxon>Tremellomycetes</taxon>
        <taxon>Filobasidiales</taxon>
        <taxon>Filobasidiaceae</taxon>
        <taxon>Naganishia</taxon>
    </lineage>
</organism>
<accession>A0ACC2VRH4</accession>
<evidence type="ECO:0000313" key="2">
    <source>
        <dbReference type="Proteomes" id="UP001227268"/>
    </source>
</evidence>
<dbReference type="Proteomes" id="UP001227268">
    <property type="component" value="Unassembled WGS sequence"/>
</dbReference>
<gene>
    <name evidence="1" type="ORF">QFC21_003112</name>
</gene>
<reference evidence="1" key="1">
    <citation type="submission" date="2023-04" db="EMBL/GenBank/DDBJ databases">
        <title>Draft Genome sequencing of Naganishia species isolated from polar environments using Oxford Nanopore Technology.</title>
        <authorList>
            <person name="Leo P."/>
            <person name="Venkateswaran K."/>
        </authorList>
    </citation>
    <scope>NUCLEOTIDE SEQUENCE</scope>
    <source>
        <strain evidence="1">MNA-CCFEE 5423</strain>
    </source>
</reference>
<comment type="caution">
    <text evidence="1">The sequence shown here is derived from an EMBL/GenBank/DDBJ whole genome shotgun (WGS) entry which is preliminary data.</text>
</comment>
<evidence type="ECO:0000313" key="1">
    <source>
        <dbReference type="EMBL" id="KAJ9101773.1"/>
    </source>
</evidence>
<dbReference type="EMBL" id="JASBWT010000009">
    <property type="protein sequence ID" value="KAJ9101773.1"/>
    <property type="molecule type" value="Genomic_DNA"/>
</dbReference>
<name>A0ACC2VRH4_9TREE</name>
<proteinExistence type="predicted"/>
<sequence length="622" mass="69176">MSSLTESLLPSSHPHTTSPSPSPSTTSTHRSRPFRIPRPLWYIAAPILLTLLYAALQPHTPLLPPLPTIRIVPAGSDAVLQDVLAGEIKNVVAVDEECACGIPSPSPPSDSSSGSSSALKHLKKPLVPETAAGPGERMCDVYTKEALARSRLHLGTGARVQRMLYKASRDRTRLKVGILGGSVSACHAVHPNPEYPQGDPNGPGCYPALLKDWLNERLPLADEQEHEIMNGAIGGMDSSYYAFCGTHHIPPDVDLIVLEFDVNDQASFLYQHFFDQLLRALLTLPSQPAVIILGAWAPTIAQDQGYADPQLVHLPIASYYDIPYVSMKRMVWESYLRWPGSVRRAFWVDDGLHPNVRGHRVLADVLTSYLEFELCRVSILGLPKDREPSTTLATHATFDSMIDLSFPFDSPLMTDPRTPPPGWERMFNASAVKAIARESRQFISKPSPYSLPLTEIFTPLRDIVADSSPTDDAKNPEALLDLVQPQMFCADANDPQHPMRPVISDGWREYDWNGEKHYWVSDKVGARIRVDVKVAEGRIAVYYFRSKMYDLGDAKCWVDDNEKGAKRLPGWWSRDYNVASVAYIDEKVTSGDHYVTCEIMQETTHPNNPDAHHFRLVAVMAT</sequence>